<dbReference type="Pfam" id="PF02801">
    <property type="entry name" value="Ketoacyl-synt_C"/>
    <property type="match status" value="1"/>
</dbReference>
<proteinExistence type="inferred from homology"/>
<dbReference type="PROSITE" id="PS52004">
    <property type="entry name" value="KS3_2"/>
    <property type="match status" value="1"/>
</dbReference>
<keyword evidence="2 3" id="KW-0808">Transferase</keyword>
<dbReference type="GO" id="GO:0004315">
    <property type="term" value="F:3-oxoacyl-[acyl-carrier-protein] synthase activity"/>
    <property type="evidence" value="ECO:0007669"/>
    <property type="project" value="TreeGrafter"/>
</dbReference>
<dbReference type="AlphaFoldDB" id="A0A315XZ39"/>
<dbReference type="RefSeq" id="WP_109726284.1">
    <property type="nucleotide sequence ID" value="NZ_QGDI01000005.1"/>
</dbReference>
<dbReference type="InterPro" id="IPR020841">
    <property type="entry name" value="PKS_Beta-ketoAc_synthase_dom"/>
</dbReference>
<comment type="caution">
    <text evidence="5">The sequence shown here is derived from an EMBL/GenBank/DDBJ whole genome shotgun (WGS) entry which is preliminary data.</text>
</comment>
<dbReference type="Proteomes" id="UP000245720">
    <property type="component" value="Unassembled WGS sequence"/>
</dbReference>
<reference evidence="5 6" key="1">
    <citation type="submission" date="2018-05" db="EMBL/GenBank/DDBJ databases">
        <title>The Hungate 1000. A catalogue of reference genomes from the rumen microbiome.</title>
        <authorList>
            <person name="Kelly W."/>
        </authorList>
    </citation>
    <scope>NUCLEOTIDE SEQUENCE [LARGE SCALE GENOMIC DNA]</scope>
    <source>
        <strain evidence="5 6">SAb67</strain>
    </source>
</reference>
<dbReference type="InterPro" id="IPR000794">
    <property type="entry name" value="Beta-ketoacyl_synthase"/>
</dbReference>
<evidence type="ECO:0000259" key="4">
    <source>
        <dbReference type="PROSITE" id="PS52004"/>
    </source>
</evidence>
<dbReference type="SMART" id="SM00825">
    <property type="entry name" value="PKS_KS"/>
    <property type="match status" value="1"/>
</dbReference>
<dbReference type="InterPro" id="IPR014030">
    <property type="entry name" value="Ketoacyl_synth_N"/>
</dbReference>
<comment type="similarity">
    <text evidence="1 3">Belongs to the thiolase-like superfamily. Beta-ketoacyl-ACP synthases family.</text>
</comment>
<dbReference type="GO" id="GO:0005829">
    <property type="term" value="C:cytosol"/>
    <property type="evidence" value="ECO:0007669"/>
    <property type="project" value="TreeGrafter"/>
</dbReference>
<dbReference type="PANTHER" id="PTHR11712">
    <property type="entry name" value="POLYKETIDE SYNTHASE-RELATED"/>
    <property type="match status" value="1"/>
</dbReference>
<dbReference type="NCBIfam" id="NF005490">
    <property type="entry name" value="PRK07103.1"/>
    <property type="match status" value="1"/>
</dbReference>
<dbReference type="SUPFAM" id="SSF53901">
    <property type="entry name" value="Thiolase-like"/>
    <property type="match status" value="2"/>
</dbReference>
<dbReference type="CDD" id="cd00834">
    <property type="entry name" value="KAS_I_II"/>
    <property type="match status" value="1"/>
</dbReference>
<dbReference type="OrthoDB" id="9808669at2"/>
<dbReference type="Gene3D" id="3.40.47.10">
    <property type="match status" value="1"/>
</dbReference>
<evidence type="ECO:0000313" key="5">
    <source>
        <dbReference type="EMBL" id="PWJ12994.1"/>
    </source>
</evidence>
<accession>A0A315XZ39</accession>
<evidence type="ECO:0000256" key="1">
    <source>
        <dbReference type="ARBA" id="ARBA00008467"/>
    </source>
</evidence>
<dbReference type="Pfam" id="PF00109">
    <property type="entry name" value="ketoacyl-synt"/>
    <property type="match status" value="1"/>
</dbReference>
<sequence>MRDQKSNRSVLITGMGSLNSVSRNVEGFREALYNGRCGIAKSSEGNEQISFGGFIKDLDFRGQTDSLAVSDELKKKALSLGRRAPDGIKYSILTSLEAWAQAGMEGRECDNTRIGIVLAGSNLSVNEQFRVASEYSDQPEFISPSYAFQFMDTYHIGVISELLSVKGVGFSVGSASASGNSAIIQGYNLVKNGSCDICLVVGTAADLSYIEKHAFANLGALGGKDASIPPESVYRPFDRKHDGFIYGQGAGCIILESSDTAEKTKALAELSGGCIVLDGNHGPECNPDGEARAMRAAIEMAGIECGDIDYINAHGTGSPLGDESEVRAIREVFGSHAANIRINSTKSIIGHCLFSAGVCECISTVIQMTNSFVHPNINLNAPIDEGLNLVKGMSSEHSIRYALSNSFGFSGFNTSIVLKALEG</sequence>
<evidence type="ECO:0000313" key="6">
    <source>
        <dbReference type="Proteomes" id="UP000245720"/>
    </source>
</evidence>
<protein>
    <submittedName>
        <fullName evidence="5">Malonyl-ACP decarboxylase</fullName>
    </submittedName>
</protein>
<evidence type="ECO:0000256" key="3">
    <source>
        <dbReference type="RuleBase" id="RU003694"/>
    </source>
</evidence>
<evidence type="ECO:0000256" key="2">
    <source>
        <dbReference type="ARBA" id="ARBA00022679"/>
    </source>
</evidence>
<dbReference type="InterPro" id="IPR014031">
    <property type="entry name" value="Ketoacyl_synth_C"/>
</dbReference>
<dbReference type="EMBL" id="QGDI01000005">
    <property type="protein sequence ID" value="PWJ12994.1"/>
    <property type="molecule type" value="Genomic_DNA"/>
</dbReference>
<dbReference type="PANTHER" id="PTHR11712:SF336">
    <property type="entry name" value="3-OXOACYL-[ACYL-CARRIER-PROTEIN] SYNTHASE, MITOCHONDRIAL"/>
    <property type="match status" value="1"/>
</dbReference>
<dbReference type="GO" id="GO:0006633">
    <property type="term" value="P:fatty acid biosynthetic process"/>
    <property type="evidence" value="ECO:0007669"/>
    <property type="project" value="TreeGrafter"/>
</dbReference>
<name>A0A315XZ39_RUMFL</name>
<feature type="domain" description="Ketosynthase family 3 (KS3)" evidence="4">
    <location>
        <begin position="7"/>
        <end position="420"/>
    </location>
</feature>
<organism evidence="5 6">
    <name type="scientific">Ruminococcus flavefaciens</name>
    <dbReference type="NCBI Taxonomy" id="1265"/>
    <lineage>
        <taxon>Bacteria</taxon>
        <taxon>Bacillati</taxon>
        <taxon>Bacillota</taxon>
        <taxon>Clostridia</taxon>
        <taxon>Eubacteriales</taxon>
        <taxon>Oscillospiraceae</taxon>
        <taxon>Ruminococcus</taxon>
    </lineage>
</organism>
<gene>
    <name evidence="5" type="ORF">IE37_01492</name>
</gene>
<dbReference type="InterPro" id="IPR016039">
    <property type="entry name" value="Thiolase-like"/>
</dbReference>